<accession>A0A1W0D3U7</accession>
<dbReference type="SUPFAM" id="SSF54637">
    <property type="entry name" value="Thioesterase/thiol ester dehydrase-isomerase"/>
    <property type="match status" value="1"/>
</dbReference>
<gene>
    <name evidence="3" type="ORF">B0T45_08000</name>
</gene>
<comment type="similarity">
    <text evidence="1">Belongs to the 4-hydroxybenzoyl-CoA thioesterase family.</text>
</comment>
<reference evidence="3 4" key="1">
    <citation type="submission" date="2017-02" db="EMBL/GenBank/DDBJ databases">
        <title>Chromobacterium haemolyticum H5244.</title>
        <authorList>
            <person name="Gulvik C.A."/>
        </authorList>
    </citation>
    <scope>NUCLEOTIDE SEQUENCE [LARGE SCALE GENOMIC DNA]</scope>
    <source>
        <strain evidence="3 4">H5244</strain>
    </source>
</reference>
<organism evidence="3 4">
    <name type="scientific">Chromobacterium haemolyticum</name>
    <dbReference type="NCBI Taxonomy" id="394935"/>
    <lineage>
        <taxon>Bacteria</taxon>
        <taxon>Pseudomonadati</taxon>
        <taxon>Pseudomonadota</taxon>
        <taxon>Betaproteobacteria</taxon>
        <taxon>Neisseriales</taxon>
        <taxon>Chromobacteriaceae</taxon>
        <taxon>Chromobacterium</taxon>
    </lineage>
</organism>
<dbReference type="InterPro" id="IPR029069">
    <property type="entry name" value="HotDog_dom_sf"/>
</dbReference>
<dbReference type="CDD" id="cd00586">
    <property type="entry name" value="4HBT"/>
    <property type="match status" value="1"/>
</dbReference>
<dbReference type="RefSeq" id="WP_081555131.1">
    <property type="nucleotide sequence ID" value="NZ_MUKV01000007.1"/>
</dbReference>
<dbReference type="AlphaFoldDB" id="A0A1W0D3U7"/>
<evidence type="ECO:0000256" key="2">
    <source>
        <dbReference type="ARBA" id="ARBA00022801"/>
    </source>
</evidence>
<name>A0A1W0D3U7_9NEIS</name>
<dbReference type="EMBL" id="MUKV01000007">
    <property type="protein sequence ID" value="OQS41666.1"/>
    <property type="molecule type" value="Genomic_DNA"/>
</dbReference>
<protein>
    <submittedName>
        <fullName evidence="3">Thioesterase</fullName>
    </submittedName>
</protein>
<dbReference type="GO" id="GO:0047617">
    <property type="term" value="F:fatty acyl-CoA hydrolase activity"/>
    <property type="evidence" value="ECO:0007669"/>
    <property type="project" value="TreeGrafter"/>
</dbReference>
<evidence type="ECO:0000256" key="1">
    <source>
        <dbReference type="ARBA" id="ARBA00005953"/>
    </source>
</evidence>
<dbReference type="Pfam" id="PF13279">
    <property type="entry name" value="4HBT_2"/>
    <property type="match status" value="1"/>
</dbReference>
<dbReference type="PANTHER" id="PTHR31793:SF27">
    <property type="entry name" value="NOVEL THIOESTERASE SUPERFAMILY DOMAIN AND SAPOSIN A-TYPE DOMAIN CONTAINING PROTEIN (0610012H03RIK)"/>
    <property type="match status" value="1"/>
</dbReference>
<evidence type="ECO:0000313" key="3">
    <source>
        <dbReference type="EMBL" id="OQS41666.1"/>
    </source>
</evidence>
<dbReference type="Proteomes" id="UP000192721">
    <property type="component" value="Unassembled WGS sequence"/>
</dbReference>
<comment type="caution">
    <text evidence="3">The sequence shown here is derived from an EMBL/GenBank/DDBJ whole genome shotgun (WGS) entry which is preliminary data.</text>
</comment>
<dbReference type="PANTHER" id="PTHR31793">
    <property type="entry name" value="4-HYDROXYBENZOYL-COA THIOESTERASE FAMILY MEMBER"/>
    <property type="match status" value="1"/>
</dbReference>
<dbReference type="InterPro" id="IPR050563">
    <property type="entry name" value="4-hydroxybenzoyl-CoA_TE"/>
</dbReference>
<evidence type="ECO:0000313" key="4">
    <source>
        <dbReference type="Proteomes" id="UP000192721"/>
    </source>
</evidence>
<keyword evidence="2" id="KW-0378">Hydrolase</keyword>
<proteinExistence type="inferred from homology"/>
<dbReference type="Gene3D" id="3.10.129.10">
    <property type="entry name" value="Hotdog Thioesterase"/>
    <property type="match status" value="1"/>
</dbReference>
<sequence length="145" mass="16234">MPRIQLAMPERFAFETCIDIRIGDVNYAGHLGNDAVLRLAHEARLRFLQSLGYPHELSIEGLGIVVADTAICYRAEAFHGEMLRFDLAVDDIGPRGFDLLYQASNDKTGKEVARLKTGLVFFDYESRKLAAMPPAFLERLSVTSE</sequence>